<dbReference type="Proteomes" id="UP001179952">
    <property type="component" value="Unassembled WGS sequence"/>
</dbReference>
<evidence type="ECO:0000313" key="3">
    <source>
        <dbReference type="Proteomes" id="UP001179952"/>
    </source>
</evidence>
<accession>A0AAV9A7R8</accession>
<comment type="caution">
    <text evidence="2">The sequence shown here is derived from an EMBL/GenBank/DDBJ whole genome shotgun (WGS) entry which is preliminary data.</text>
</comment>
<reference evidence="2" key="1">
    <citation type="journal article" date="2023" name="Nat. Commun.">
        <title>Diploid and tetraploid genomes of Acorus and the evolution of monocots.</title>
        <authorList>
            <person name="Ma L."/>
            <person name="Liu K.W."/>
            <person name="Li Z."/>
            <person name="Hsiao Y.Y."/>
            <person name="Qi Y."/>
            <person name="Fu T."/>
            <person name="Tang G.D."/>
            <person name="Zhang D."/>
            <person name="Sun W.H."/>
            <person name="Liu D.K."/>
            <person name="Li Y."/>
            <person name="Chen G.Z."/>
            <person name="Liu X.D."/>
            <person name="Liao X.Y."/>
            <person name="Jiang Y.T."/>
            <person name="Yu X."/>
            <person name="Hao Y."/>
            <person name="Huang J."/>
            <person name="Zhao X.W."/>
            <person name="Ke S."/>
            <person name="Chen Y.Y."/>
            <person name="Wu W.L."/>
            <person name="Hsu J.L."/>
            <person name="Lin Y.F."/>
            <person name="Huang M.D."/>
            <person name="Li C.Y."/>
            <person name="Huang L."/>
            <person name="Wang Z.W."/>
            <person name="Zhao X."/>
            <person name="Zhong W.Y."/>
            <person name="Peng D.H."/>
            <person name="Ahmad S."/>
            <person name="Lan S."/>
            <person name="Zhang J.S."/>
            <person name="Tsai W.C."/>
            <person name="Van de Peer Y."/>
            <person name="Liu Z.J."/>
        </authorList>
    </citation>
    <scope>NUCLEOTIDE SEQUENCE</scope>
    <source>
        <strain evidence="2">SCP</strain>
    </source>
</reference>
<evidence type="ECO:0000256" key="1">
    <source>
        <dbReference type="SAM" id="MobiDB-lite"/>
    </source>
</evidence>
<reference evidence="2" key="2">
    <citation type="submission" date="2023-06" db="EMBL/GenBank/DDBJ databases">
        <authorList>
            <person name="Ma L."/>
            <person name="Liu K.-W."/>
            <person name="Li Z."/>
            <person name="Hsiao Y.-Y."/>
            <person name="Qi Y."/>
            <person name="Fu T."/>
            <person name="Tang G."/>
            <person name="Zhang D."/>
            <person name="Sun W.-H."/>
            <person name="Liu D.-K."/>
            <person name="Li Y."/>
            <person name="Chen G.-Z."/>
            <person name="Liu X.-D."/>
            <person name="Liao X.-Y."/>
            <person name="Jiang Y.-T."/>
            <person name="Yu X."/>
            <person name="Hao Y."/>
            <person name="Huang J."/>
            <person name="Zhao X.-W."/>
            <person name="Ke S."/>
            <person name="Chen Y.-Y."/>
            <person name="Wu W.-L."/>
            <person name="Hsu J.-L."/>
            <person name="Lin Y.-F."/>
            <person name="Huang M.-D."/>
            <person name="Li C.-Y."/>
            <person name="Huang L."/>
            <person name="Wang Z.-W."/>
            <person name="Zhao X."/>
            <person name="Zhong W.-Y."/>
            <person name="Peng D.-H."/>
            <person name="Ahmad S."/>
            <person name="Lan S."/>
            <person name="Zhang J.-S."/>
            <person name="Tsai W.-C."/>
            <person name="Van De Peer Y."/>
            <person name="Liu Z.-J."/>
        </authorList>
    </citation>
    <scope>NUCLEOTIDE SEQUENCE</scope>
    <source>
        <strain evidence="2">SCP</strain>
        <tissue evidence="2">Leaves</tissue>
    </source>
</reference>
<feature type="region of interest" description="Disordered" evidence="1">
    <location>
        <begin position="1"/>
        <end position="81"/>
    </location>
</feature>
<protein>
    <submittedName>
        <fullName evidence="2">Uncharacterized protein</fullName>
    </submittedName>
</protein>
<dbReference type="EMBL" id="JAUJYN010000011">
    <property type="protein sequence ID" value="KAK1260167.1"/>
    <property type="molecule type" value="Genomic_DNA"/>
</dbReference>
<dbReference type="AlphaFoldDB" id="A0AAV9A7R8"/>
<evidence type="ECO:0000313" key="2">
    <source>
        <dbReference type="EMBL" id="KAK1260167.1"/>
    </source>
</evidence>
<organism evidence="2 3">
    <name type="scientific">Acorus gramineus</name>
    <name type="common">Dwarf sweet flag</name>
    <dbReference type="NCBI Taxonomy" id="55184"/>
    <lineage>
        <taxon>Eukaryota</taxon>
        <taxon>Viridiplantae</taxon>
        <taxon>Streptophyta</taxon>
        <taxon>Embryophyta</taxon>
        <taxon>Tracheophyta</taxon>
        <taxon>Spermatophyta</taxon>
        <taxon>Magnoliopsida</taxon>
        <taxon>Liliopsida</taxon>
        <taxon>Acoraceae</taxon>
        <taxon>Acorus</taxon>
    </lineage>
</organism>
<name>A0AAV9A7R8_ACOGR</name>
<keyword evidence="3" id="KW-1185">Reference proteome</keyword>
<feature type="compositionally biased region" description="Basic and acidic residues" evidence="1">
    <location>
        <begin position="1"/>
        <end position="44"/>
    </location>
</feature>
<proteinExistence type="predicted"/>
<sequence>MDHHTNPLKEGVDEQEEKIIRPYQEEKTREPHWRTGMTKEDRDNYGSGTGRRRRRWHGDDDEFSTGRSNRVFYEGEKGKTQ</sequence>
<gene>
    <name evidence="2" type="ORF">QJS04_geneDACA013391</name>
</gene>